<dbReference type="CDD" id="cd06467">
    <property type="entry name" value="p23_NUDC_like"/>
    <property type="match status" value="1"/>
</dbReference>
<dbReference type="PROSITE" id="PS51203">
    <property type="entry name" value="CS"/>
    <property type="match status" value="1"/>
</dbReference>
<dbReference type="OrthoDB" id="428655at2759"/>
<dbReference type="InterPro" id="IPR037895">
    <property type="entry name" value="NUDCD1"/>
</dbReference>
<dbReference type="InterPro" id="IPR007052">
    <property type="entry name" value="CS_dom"/>
</dbReference>
<reference evidence="7 8" key="1">
    <citation type="submission" date="2018-06" db="EMBL/GenBank/DDBJ databases">
        <title>A transcriptomic atlas of mushroom development highlights an independent origin of complex multicellularity.</title>
        <authorList>
            <consortium name="DOE Joint Genome Institute"/>
            <person name="Krizsan K."/>
            <person name="Almasi E."/>
            <person name="Merenyi Z."/>
            <person name="Sahu N."/>
            <person name="Viragh M."/>
            <person name="Koszo T."/>
            <person name="Mondo S."/>
            <person name="Kiss B."/>
            <person name="Balint B."/>
            <person name="Kues U."/>
            <person name="Barry K."/>
            <person name="Hegedus J.C."/>
            <person name="Henrissat B."/>
            <person name="Johnson J."/>
            <person name="Lipzen A."/>
            <person name="Ohm R."/>
            <person name="Nagy I."/>
            <person name="Pangilinan J."/>
            <person name="Yan J."/>
            <person name="Xiong Y."/>
            <person name="Grigoriev I.V."/>
            <person name="Hibbett D.S."/>
            <person name="Nagy L.G."/>
        </authorList>
    </citation>
    <scope>NUCLEOTIDE SEQUENCE [LARGE SCALE GENOMIC DNA]</scope>
    <source>
        <strain evidence="7 8">SZMC22713</strain>
    </source>
</reference>
<evidence type="ECO:0000256" key="3">
    <source>
        <dbReference type="ARBA" id="ARBA00018915"/>
    </source>
</evidence>
<dbReference type="InterPro" id="IPR008978">
    <property type="entry name" value="HSP20-like_chaperone"/>
</dbReference>
<evidence type="ECO:0000256" key="4">
    <source>
        <dbReference type="ARBA" id="ARBA00022490"/>
    </source>
</evidence>
<sequence>MSVFNVNRDLLNPKFEGYKLFPVSQDEAILRFPLPSHPTQANISGRTKTPLSLEEVQSRITHNHLAVGIDGNVGLYVDEDFRVVVVRIDSESLEPVFNTVFELGQPIQSPEVTYNLHREYPSSVHIQGTRWVVSDGYGQLYVLSIEDDQAAKSVGVYHLPQTTSGLSTPFKIHSGHYDAQSETALCVVSARLQATDNSHGTASNSGSHSAPRFGVWIVSLPIGQQPSDEQALKILWRGHGDDVPVHSDFHFASNSFVILGSPYTTVGVAAPPSYDPTPDELMPIPRAGESETTVQTKPPTYSWTQTSDSVTVAFPLPSHIPKIALKVTLTMHTLTLLVHSDDPGLPRYSLKQFWDGIVPSSSVWTWDKDAEHKYGLLTLHLEKQNEGTRWAHVFASVGSAPSGNEMADPADAEVPETLDPSELWLIRESLEKYTSALNGEDSSGLGLGRGVPSLADGEMDDTVDDSVGREVWVTWVSVDGSAQREEYSKSTRNDFPSELLATPMPGIDGLSLVVKSTIDGLLFSPPQSGSAAWTHELTYPALAFVLASKRDTRFVLHLSSKAVLAFESASGPGGGNVYVYWSPAGKQTWAKQTILKVAGGTAGALLGVGALKTKEGYVIASLCENELVVLKPII</sequence>
<dbReference type="EMBL" id="ML170176">
    <property type="protein sequence ID" value="TDL22209.1"/>
    <property type="molecule type" value="Genomic_DNA"/>
</dbReference>
<dbReference type="PANTHER" id="PTHR21664">
    <property type="entry name" value="CHRONIC MYELOGENOUS LEUKEMIA TUMOR ANTIGEN 66"/>
    <property type="match status" value="1"/>
</dbReference>
<keyword evidence="8" id="KW-1185">Reference proteome</keyword>
<organism evidence="7 8">
    <name type="scientific">Rickenella mellea</name>
    <dbReference type="NCBI Taxonomy" id="50990"/>
    <lineage>
        <taxon>Eukaryota</taxon>
        <taxon>Fungi</taxon>
        <taxon>Dikarya</taxon>
        <taxon>Basidiomycota</taxon>
        <taxon>Agaricomycotina</taxon>
        <taxon>Agaricomycetes</taxon>
        <taxon>Hymenochaetales</taxon>
        <taxon>Rickenellaceae</taxon>
        <taxon>Rickenella</taxon>
    </lineage>
</organism>
<accession>A0A4Y7Q5L8</accession>
<dbReference type="VEuPathDB" id="FungiDB:BD410DRAFT_271454"/>
<proteinExistence type="predicted"/>
<keyword evidence="5" id="KW-0539">Nucleus</keyword>
<comment type="subcellular location">
    <subcellularLocation>
        <location evidence="2">Cytoplasm</location>
    </subcellularLocation>
    <subcellularLocation>
        <location evidence="1">Nucleus</location>
    </subcellularLocation>
</comment>
<dbReference type="GO" id="GO:0005634">
    <property type="term" value="C:nucleus"/>
    <property type="evidence" value="ECO:0007669"/>
    <property type="project" value="UniProtKB-SubCell"/>
</dbReference>
<dbReference type="SUPFAM" id="SSF49764">
    <property type="entry name" value="HSP20-like chaperones"/>
    <property type="match status" value="1"/>
</dbReference>
<dbReference type="AlphaFoldDB" id="A0A4Y7Q5L8"/>
<keyword evidence="4" id="KW-0963">Cytoplasm</keyword>
<feature type="domain" description="CS" evidence="6">
    <location>
        <begin position="296"/>
        <end position="394"/>
    </location>
</feature>
<name>A0A4Y7Q5L8_9AGAM</name>
<dbReference type="Pfam" id="PF04969">
    <property type="entry name" value="CS"/>
    <property type="match status" value="1"/>
</dbReference>
<evidence type="ECO:0000256" key="5">
    <source>
        <dbReference type="ARBA" id="ARBA00023242"/>
    </source>
</evidence>
<dbReference type="Proteomes" id="UP000294933">
    <property type="component" value="Unassembled WGS sequence"/>
</dbReference>
<evidence type="ECO:0000256" key="1">
    <source>
        <dbReference type="ARBA" id="ARBA00004123"/>
    </source>
</evidence>
<gene>
    <name evidence="7" type="ORF">BD410DRAFT_271454</name>
</gene>
<evidence type="ECO:0000259" key="6">
    <source>
        <dbReference type="PROSITE" id="PS51203"/>
    </source>
</evidence>
<evidence type="ECO:0000313" key="8">
    <source>
        <dbReference type="Proteomes" id="UP000294933"/>
    </source>
</evidence>
<evidence type="ECO:0000256" key="2">
    <source>
        <dbReference type="ARBA" id="ARBA00004496"/>
    </source>
</evidence>
<dbReference type="Gene3D" id="2.60.40.790">
    <property type="match status" value="1"/>
</dbReference>
<dbReference type="STRING" id="50990.A0A4Y7Q5L8"/>
<dbReference type="GO" id="GO:0005737">
    <property type="term" value="C:cytoplasm"/>
    <property type="evidence" value="ECO:0007669"/>
    <property type="project" value="UniProtKB-SubCell"/>
</dbReference>
<evidence type="ECO:0000313" key="7">
    <source>
        <dbReference type="EMBL" id="TDL22209.1"/>
    </source>
</evidence>
<dbReference type="PANTHER" id="PTHR21664:SF1">
    <property type="entry name" value="NUDC DOMAIN-CONTAINING PROTEIN 1"/>
    <property type="match status" value="1"/>
</dbReference>
<protein>
    <recommendedName>
        <fullName evidence="3">NudC domain-containing protein 1</fullName>
    </recommendedName>
</protein>